<evidence type="ECO:0000313" key="1">
    <source>
        <dbReference type="EMBL" id="MBJ7601194.1"/>
    </source>
</evidence>
<protein>
    <submittedName>
        <fullName evidence="1">Uncharacterized protein</fullName>
    </submittedName>
</protein>
<dbReference type="Proteomes" id="UP000612893">
    <property type="component" value="Unassembled WGS sequence"/>
</dbReference>
<organism evidence="1 2">
    <name type="scientific">Candidatus Nephthysia bennettiae</name>
    <dbReference type="NCBI Taxonomy" id="3127016"/>
    <lineage>
        <taxon>Bacteria</taxon>
        <taxon>Bacillati</taxon>
        <taxon>Candidatus Dormiibacterota</taxon>
        <taxon>Candidatus Dormibacteria</taxon>
        <taxon>Candidatus Dormibacterales</taxon>
        <taxon>Candidatus Dormibacteraceae</taxon>
        <taxon>Candidatus Nephthysia</taxon>
    </lineage>
</organism>
<reference evidence="1" key="1">
    <citation type="submission" date="2020-10" db="EMBL/GenBank/DDBJ databases">
        <title>Ca. Dormibacterota MAGs.</title>
        <authorList>
            <person name="Montgomery K."/>
        </authorList>
    </citation>
    <scope>NUCLEOTIDE SEQUENCE [LARGE SCALE GENOMIC DNA]</scope>
    <source>
        <strain evidence="1">SC8812_S17_10</strain>
    </source>
</reference>
<accession>A0A934K711</accession>
<sequence length="271" mass="31158">MAHETNLARAPIWGTDLPRPDPQATVVLPNLYGQAVHHVEGPALTFSDERLMAEFTTDWMRDGCRVERRIVEFSENAACRALGYSQTGGRQRTLVKKALRRLRSSTFEFTGRHPDGSFERRGWGMLNDYYLRSWSEGRGVGWVEISEPIARLLAEGSFTYLHQPTWDELRQDDDLAARLWVFLEAEELGEGRRYSVFRPEGVEADGDARQLPTIGELLGVETWALRKKAADRLRRACRQLMTADPRYVLSVVSSRDHGMWRLEARRRRLTP</sequence>
<dbReference type="RefSeq" id="WP_338205330.1">
    <property type="nucleotide sequence ID" value="NZ_JAEKNR010000238.1"/>
</dbReference>
<proteinExistence type="predicted"/>
<name>A0A934K711_9BACT</name>
<gene>
    <name evidence="1" type="ORF">JF922_24365</name>
</gene>
<dbReference type="EMBL" id="JAEKNR010000238">
    <property type="protein sequence ID" value="MBJ7601194.1"/>
    <property type="molecule type" value="Genomic_DNA"/>
</dbReference>
<keyword evidence="2" id="KW-1185">Reference proteome</keyword>
<comment type="caution">
    <text evidence="1">The sequence shown here is derived from an EMBL/GenBank/DDBJ whole genome shotgun (WGS) entry which is preliminary data.</text>
</comment>
<evidence type="ECO:0000313" key="2">
    <source>
        <dbReference type="Proteomes" id="UP000612893"/>
    </source>
</evidence>
<dbReference type="AlphaFoldDB" id="A0A934K711"/>